<dbReference type="FunFam" id="3.40.50.300:FF:000372">
    <property type="entry name" value="Adenylate kinase isoenzyme 6 homolog"/>
    <property type="match status" value="1"/>
</dbReference>
<dbReference type="GO" id="GO:0004017">
    <property type="term" value="F:AMP kinase activity"/>
    <property type="evidence" value="ECO:0007669"/>
    <property type="project" value="UniProtKB-UniRule"/>
</dbReference>
<dbReference type="EMBL" id="BQFW01000007">
    <property type="protein sequence ID" value="GJJ72935.1"/>
    <property type="molecule type" value="Genomic_DNA"/>
</dbReference>
<dbReference type="GO" id="GO:0042274">
    <property type="term" value="P:ribosomal small subunit biogenesis"/>
    <property type="evidence" value="ECO:0007669"/>
    <property type="project" value="UniProtKB-UniRule"/>
</dbReference>
<evidence type="ECO:0000256" key="9">
    <source>
        <dbReference type="ARBA" id="ARBA00023242"/>
    </source>
</evidence>
<comment type="similarity">
    <text evidence="10">Belongs to the adenylate kinase family. AK6 subfamily.</text>
</comment>
<evidence type="ECO:0000256" key="5">
    <source>
        <dbReference type="ARBA" id="ARBA00022679"/>
    </source>
</evidence>
<evidence type="ECO:0000256" key="6">
    <source>
        <dbReference type="ARBA" id="ARBA00022741"/>
    </source>
</evidence>
<organism evidence="11 12">
    <name type="scientific">Entomortierella parvispora</name>
    <dbReference type="NCBI Taxonomy" id="205924"/>
    <lineage>
        <taxon>Eukaryota</taxon>
        <taxon>Fungi</taxon>
        <taxon>Fungi incertae sedis</taxon>
        <taxon>Mucoromycota</taxon>
        <taxon>Mortierellomycotina</taxon>
        <taxon>Mortierellomycetes</taxon>
        <taxon>Mortierellales</taxon>
        <taxon>Mortierellaceae</taxon>
        <taxon>Entomortierella</taxon>
    </lineage>
</organism>
<evidence type="ECO:0000313" key="11">
    <source>
        <dbReference type="EMBL" id="GJJ72935.1"/>
    </source>
</evidence>
<reference evidence="11" key="2">
    <citation type="journal article" date="2022" name="Microbiol. Resour. Announc.">
        <title>Whole-Genome Sequence of Entomortierella parvispora E1425, a Mucoromycotan Fungus Associated with Burkholderiaceae-Related Endosymbiotic Bacteria.</title>
        <authorList>
            <person name="Herlambang A."/>
            <person name="Guo Y."/>
            <person name="Takashima Y."/>
            <person name="Narisawa K."/>
            <person name="Ohta H."/>
            <person name="Nishizawa T."/>
        </authorList>
    </citation>
    <scope>NUCLEOTIDE SEQUENCE</scope>
    <source>
        <strain evidence="11">E1425</strain>
    </source>
</reference>
<proteinExistence type="inferred from homology"/>
<dbReference type="SUPFAM" id="SSF52540">
    <property type="entry name" value="P-loop containing nucleoside triphosphate hydrolases"/>
    <property type="match status" value="1"/>
</dbReference>
<evidence type="ECO:0000256" key="1">
    <source>
        <dbReference type="ARBA" id="ARBA00000582"/>
    </source>
</evidence>
<accession>A0A9P3HAF5</accession>
<dbReference type="InterPro" id="IPR027417">
    <property type="entry name" value="P-loop_NTPase"/>
</dbReference>
<dbReference type="GO" id="GO:0005634">
    <property type="term" value="C:nucleus"/>
    <property type="evidence" value="ECO:0007669"/>
    <property type="project" value="UniProtKB-SubCell"/>
</dbReference>
<comment type="subunit">
    <text evidence="10">Interacts with small ribosomal subunit protein uS11. Not a structural component of 43S pre-ribosomes, but transiently interacts with them by binding to uS11.</text>
</comment>
<keyword evidence="8 10" id="KW-0067">ATP-binding</keyword>
<comment type="catalytic activity">
    <reaction evidence="10">
        <text>ATP + H2O = ADP + phosphate + H(+)</text>
        <dbReference type="Rhea" id="RHEA:13065"/>
        <dbReference type="ChEBI" id="CHEBI:15377"/>
        <dbReference type="ChEBI" id="CHEBI:15378"/>
        <dbReference type="ChEBI" id="CHEBI:30616"/>
        <dbReference type="ChEBI" id="CHEBI:43474"/>
        <dbReference type="ChEBI" id="CHEBI:456216"/>
    </reaction>
</comment>
<dbReference type="PANTHER" id="PTHR12595:SF0">
    <property type="entry name" value="ADENYLATE KINASE ISOENZYME 6"/>
    <property type="match status" value="1"/>
</dbReference>
<protein>
    <recommendedName>
        <fullName evidence="10">Adenylate kinase isoenzyme 6 homolog</fullName>
        <shortName evidence="10">AK6</shortName>
        <ecNumber evidence="10">2.7.4.3</ecNumber>
    </recommendedName>
    <alternativeName>
        <fullName evidence="10">Dual activity adenylate kinase/ATPase</fullName>
        <shortName evidence="10">AK/ATPase</shortName>
    </alternativeName>
</protein>
<feature type="binding site" evidence="10">
    <location>
        <position position="35"/>
    </location>
    <ligand>
        <name>ATP</name>
        <dbReference type="ChEBI" id="CHEBI:30616"/>
    </ligand>
</feature>
<comment type="caution">
    <text evidence="10">Lacks conserved residue(s) required for the propagation of feature annotation.</text>
</comment>
<comment type="subcellular location">
    <subcellularLocation>
        <location evidence="10">Cytoplasm</location>
    </subcellularLocation>
    <subcellularLocation>
        <location evidence="10">Nucleus</location>
    </subcellularLocation>
</comment>
<evidence type="ECO:0000256" key="7">
    <source>
        <dbReference type="ARBA" id="ARBA00022777"/>
    </source>
</evidence>
<name>A0A9P3HAF5_9FUNG</name>
<dbReference type="GO" id="GO:0016887">
    <property type="term" value="F:ATP hydrolysis activity"/>
    <property type="evidence" value="ECO:0007669"/>
    <property type="project" value="UniProtKB-UniRule"/>
</dbReference>
<keyword evidence="3 10" id="KW-0690">Ribosome biogenesis</keyword>
<sequence>MEYDSGSDDGGEVPYFPRDLPNILITGTPGTGKTTTSEMAAEATGLTHINVGDLVKSKSLHEGLDTEYDSYILDEDKLIDEMEEMMKPGGKIVDFHTCEIFPERWFDLVIVLRTDNNVLYPRLEARGYNPKKINENMECEIMQVVLEDARESYAEEIVIELGSNSIEQMEENVARIKAWMDNWIANNKD</sequence>
<feature type="binding site" evidence="10">
    <location>
        <position position="34"/>
    </location>
    <ligand>
        <name>ATP</name>
        <dbReference type="ChEBI" id="CHEBI:30616"/>
    </ligand>
</feature>
<dbReference type="GO" id="GO:0006364">
    <property type="term" value="P:rRNA processing"/>
    <property type="evidence" value="ECO:0007669"/>
    <property type="project" value="UniProtKB-KW"/>
</dbReference>
<dbReference type="AlphaFoldDB" id="A0A9P3HAF5"/>
<comment type="catalytic activity">
    <reaction evidence="1 10">
        <text>AMP + ATP = 2 ADP</text>
        <dbReference type="Rhea" id="RHEA:12973"/>
        <dbReference type="ChEBI" id="CHEBI:30616"/>
        <dbReference type="ChEBI" id="CHEBI:456215"/>
        <dbReference type="ChEBI" id="CHEBI:456216"/>
        <dbReference type="EC" id="2.7.4.3"/>
    </reaction>
</comment>
<feature type="binding site" evidence="10">
    <location>
        <position position="126"/>
    </location>
    <ligand>
        <name>ATP</name>
        <dbReference type="ChEBI" id="CHEBI:30616"/>
    </ligand>
</feature>
<evidence type="ECO:0000313" key="12">
    <source>
        <dbReference type="Proteomes" id="UP000827284"/>
    </source>
</evidence>
<keyword evidence="9 10" id="KW-0539">Nucleus</keyword>
<evidence type="ECO:0000256" key="4">
    <source>
        <dbReference type="ARBA" id="ARBA00022552"/>
    </source>
</evidence>
<dbReference type="GO" id="GO:0005524">
    <property type="term" value="F:ATP binding"/>
    <property type="evidence" value="ECO:0007669"/>
    <property type="project" value="UniProtKB-KW"/>
</dbReference>
<feature type="binding site" evidence="10">
    <location>
        <position position="30"/>
    </location>
    <ligand>
        <name>ATP</name>
        <dbReference type="ChEBI" id="CHEBI:30616"/>
    </ligand>
</feature>
<evidence type="ECO:0000256" key="8">
    <source>
        <dbReference type="ARBA" id="ARBA00022840"/>
    </source>
</evidence>
<dbReference type="Pfam" id="PF13238">
    <property type="entry name" value="AAA_18"/>
    <property type="match status" value="1"/>
</dbReference>
<dbReference type="GO" id="GO:0005737">
    <property type="term" value="C:cytoplasm"/>
    <property type="evidence" value="ECO:0007669"/>
    <property type="project" value="UniProtKB-SubCell"/>
</dbReference>
<evidence type="ECO:0000256" key="3">
    <source>
        <dbReference type="ARBA" id="ARBA00022517"/>
    </source>
</evidence>
<dbReference type="Proteomes" id="UP000827284">
    <property type="component" value="Unassembled WGS sequence"/>
</dbReference>
<feature type="region of interest" description="LID" evidence="10">
    <location>
        <begin position="125"/>
        <end position="135"/>
    </location>
</feature>
<comment type="caution">
    <text evidence="11">The sequence shown here is derived from an EMBL/GenBank/DDBJ whole genome shotgun (WGS) entry which is preliminary data.</text>
</comment>
<keyword evidence="12" id="KW-1185">Reference proteome</keyword>
<evidence type="ECO:0000256" key="2">
    <source>
        <dbReference type="ARBA" id="ARBA00022490"/>
    </source>
</evidence>
<comment type="function">
    <text evidence="10">Broad-specificity nucleoside monophosphate (NMP) kinase that catalyzes the reversible transfer of the terminal phosphate group between nucleoside triphosphates and monophosphates. Has also ATPase activity. Involved in the late cytoplasmic maturation steps of the 40S ribosomal particles, specifically 18S rRNA maturation. While NMP activity is not required for ribosome maturation, ATPase activity is. Associates transiently with small ribosomal subunit protein uS11. ATP hydrolysis breaks the interaction with uS11. May temporarily remove uS11 from the ribosome to enable a conformational change of the ribosomal RNA that is needed for the final maturation step of the small ribosomal subunit. Its NMP activity may have a role in nuclear energy homeostasis.</text>
</comment>
<feature type="binding site" evidence="10">
    <location>
        <position position="33"/>
    </location>
    <ligand>
        <name>ATP</name>
        <dbReference type="ChEBI" id="CHEBI:30616"/>
    </ligand>
</feature>
<dbReference type="HAMAP" id="MF_00039">
    <property type="entry name" value="Adenylate_kinase_AK6"/>
    <property type="match status" value="1"/>
</dbReference>
<feature type="binding site" evidence="10">
    <location>
        <position position="32"/>
    </location>
    <ligand>
        <name>ATP</name>
        <dbReference type="ChEBI" id="CHEBI:30616"/>
    </ligand>
</feature>
<keyword evidence="7 10" id="KW-0418">Kinase</keyword>
<dbReference type="OrthoDB" id="10251185at2759"/>
<keyword evidence="6 10" id="KW-0547">Nucleotide-binding</keyword>
<dbReference type="InterPro" id="IPR020618">
    <property type="entry name" value="Adenyl_kinase_AK6"/>
</dbReference>
<keyword evidence="5 10" id="KW-0808">Transferase</keyword>
<gene>
    <name evidence="11" type="ORF">EMPS_05293</name>
</gene>
<keyword evidence="4 10" id="KW-0698">rRNA processing</keyword>
<dbReference type="Gene3D" id="3.40.50.300">
    <property type="entry name" value="P-loop containing nucleotide triphosphate hydrolases"/>
    <property type="match status" value="1"/>
</dbReference>
<keyword evidence="2 10" id="KW-0963">Cytoplasm</keyword>
<reference evidence="11" key="1">
    <citation type="submission" date="2021-11" db="EMBL/GenBank/DDBJ databases">
        <authorList>
            <person name="Herlambang A."/>
            <person name="Guo Y."/>
            <person name="Takashima Y."/>
            <person name="Nishizawa T."/>
        </authorList>
    </citation>
    <scope>NUCLEOTIDE SEQUENCE</scope>
    <source>
        <strain evidence="11">E1425</strain>
    </source>
</reference>
<feature type="region of interest" description="NMPbind" evidence="10">
    <location>
        <begin position="50"/>
        <end position="73"/>
    </location>
</feature>
<dbReference type="EC" id="2.7.4.3" evidence="10"/>
<evidence type="ECO:0000256" key="10">
    <source>
        <dbReference type="HAMAP-Rule" id="MF_03173"/>
    </source>
</evidence>
<dbReference type="PANTHER" id="PTHR12595">
    <property type="entry name" value="POS9-ACTIVATING FACTOR FAP7-RELATED"/>
    <property type="match status" value="1"/>
</dbReference>